<sequence length="308" mass="34565">MQRREFIRKAGLATGALATLGPALADARPREQRLTILHTNDMHSRIEPFPSDGRRWEGLGGMARRLTLIERIRSQEEHVLLLDAGDIWQGTPYFNFFNGELEFTLMSRMRYDAATLGNHDFDIGLEGLAAQLPNASFPFLTANYDFSDTILKGKFPPYKVFQKGGIRVGVFGLGIQLKGLVADALFAQTRYLDPVAVAREMVQELRSQGCHLIICLSHLGLEYESTKISDMRLASQVEGIDLIIGGHTHSFLEEPRRVVNPAGQEVLINQVGWSGVYLGRLDYRFDGRGRTTDISWQTMPIDRSLQLS</sequence>
<accession>M7MY13</accession>
<dbReference type="RefSeq" id="WP_009196932.1">
    <property type="nucleotide sequence ID" value="NZ_AODQ01000125.1"/>
</dbReference>
<dbReference type="EC" id="3.1.3.5" evidence="4"/>
<dbReference type="Pfam" id="PF00149">
    <property type="entry name" value="Metallophos"/>
    <property type="match status" value="1"/>
</dbReference>
<dbReference type="PANTHER" id="PTHR11575:SF24">
    <property type="entry name" value="5'-NUCLEOTIDASE"/>
    <property type="match status" value="1"/>
</dbReference>
<dbReference type="eggNOG" id="COG0737">
    <property type="taxonomic scope" value="Bacteria"/>
</dbReference>
<name>M7MY13_9BACT</name>
<dbReference type="PANTHER" id="PTHR11575">
    <property type="entry name" value="5'-NUCLEOTIDASE-RELATED"/>
    <property type="match status" value="1"/>
</dbReference>
<dbReference type="Proteomes" id="UP000011910">
    <property type="component" value="Unassembled WGS sequence"/>
</dbReference>
<dbReference type="InterPro" id="IPR029052">
    <property type="entry name" value="Metallo-depent_PP-like"/>
</dbReference>
<dbReference type="AlphaFoldDB" id="M7MY13"/>
<dbReference type="GO" id="GO:0046872">
    <property type="term" value="F:metal ion binding"/>
    <property type="evidence" value="ECO:0007669"/>
    <property type="project" value="InterPro"/>
</dbReference>
<dbReference type="InterPro" id="IPR006146">
    <property type="entry name" value="5'-Nucleotdase_CS"/>
</dbReference>
<dbReference type="InterPro" id="IPR004843">
    <property type="entry name" value="Calcineurin-like_PHP"/>
</dbReference>
<dbReference type="GO" id="GO:0009166">
    <property type="term" value="P:nucleotide catabolic process"/>
    <property type="evidence" value="ECO:0007669"/>
    <property type="project" value="InterPro"/>
</dbReference>
<organism evidence="4 5">
    <name type="scientific">Cesiribacter andamanensis AMV16</name>
    <dbReference type="NCBI Taxonomy" id="1279009"/>
    <lineage>
        <taxon>Bacteria</taxon>
        <taxon>Pseudomonadati</taxon>
        <taxon>Bacteroidota</taxon>
        <taxon>Cytophagia</taxon>
        <taxon>Cytophagales</taxon>
        <taxon>Cesiribacteraceae</taxon>
        <taxon>Cesiribacter</taxon>
    </lineage>
</organism>
<evidence type="ECO:0000259" key="3">
    <source>
        <dbReference type="Pfam" id="PF00149"/>
    </source>
</evidence>
<dbReference type="PROSITE" id="PS51318">
    <property type="entry name" value="TAT"/>
    <property type="match status" value="1"/>
</dbReference>
<reference evidence="4 5" key="1">
    <citation type="journal article" date="2013" name="Genome Announc.">
        <title>Draft Genome Sequence of Cesiribacter andamanensis Strain AMV16T, Isolated from a Soil Sample from a Mud Volcano in the Andaman Islands, India.</title>
        <authorList>
            <person name="Shivaji S."/>
            <person name="Ara S."/>
            <person name="Begum Z."/>
            <person name="Srinivas T.N."/>
            <person name="Singh A."/>
            <person name="Kumar Pinnaka A."/>
        </authorList>
    </citation>
    <scope>NUCLEOTIDE SEQUENCE [LARGE SCALE GENOMIC DNA]</scope>
    <source>
        <strain evidence="4 5">AMV16</strain>
    </source>
</reference>
<keyword evidence="2 4" id="KW-0378">Hydrolase</keyword>
<dbReference type="EMBL" id="AODQ01000125">
    <property type="protein sequence ID" value="EMR01323.1"/>
    <property type="molecule type" value="Genomic_DNA"/>
</dbReference>
<dbReference type="PRINTS" id="PR01607">
    <property type="entry name" value="APYRASEFAMLY"/>
</dbReference>
<proteinExistence type="inferred from homology"/>
<dbReference type="GO" id="GO:0000166">
    <property type="term" value="F:nucleotide binding"/>
    <property type="evidence" value="ECO:0007669"/>
    <property type="project" value="UniProtKB-KW"/>
</dbReference>
<evidence type="ECO:0000256" key="1">
    <source>
        <dbReference type="ARBA" id="ARBA00006654"/>
    </source>
</evidence>
<evidence type="ECO:0000256" key="2">
    <source>
        <dbReference type="RuleBase" id="RU362119"/>
    </source>
</evidence>
<dbReference type="PATRIC" id="fig|1279009.4.peg.3596"/>
<comment type="caution">
    <text evidence="4">The sequence shown here is derived from an EMBL/GenBank/DDBJ whole genome shotgun (WGS) entry which is preliminary data.</text>
</comment>
<dbReference type="SUPFAM" id="SSF56300">
    <property type="entry name" value="Metallo-dependent phosphatases"/>
    <property type="match status" value="1"/>
</dbReference>
<feature type="domain" description="Calcineurin-like phosphoesterase" evidence="3">
    <location>
        <begin position="34"/>
        <end position="250"/>
    </location>
</feature>
<dbReference type="InterPro" id="IPR006179">
    <property type="entry name" value="5_nucleotidase/apyrase"/>
</dbReference>
<evidence type="ECO:0000313" key="4">
    <source>
        <dbReference type="EMBL" id="EMR01323.1"/>
    </source>
</evidence>
<keyword evidence="5" id="KW-1185">Reference proteome</keyword>
<gene>
    <name evidence="4" type="ORF">ADICEAN_03551</name>
</gene>
<dbReference type="Gene3D" id="3.60.21.10">
    <property type="match status" value="1"/>
</dbReference>
<protein>
    <submittedName>
        <fullName evidence="4">Putative 5'-nucleotidase</fullName>
        <ecNumber evidence="4">3.1.3.5</ecNumber>
    </submittedName>
</protein>
<dbReference type="PROSITE" id="PS00785">
    <property type="entry name" value="5_NUCLEOTIDASE_1"/>
    <property type="match status" value="1"/>
</dbReference>
<comment type="similarity">
    <text evidence="1 2">Belongs to the 5'-nucleotidase family.</text>
</comment>
<dbReference type="InterPro" id="IPR006311">
    <property type="entry name" value="TAT_signal"/>
</dbReference>
<dbReference type="STRING" id="1279009.ADICEAN_03551"/>
<dbReference type="GO" id="GO:0008253">
    <property type="term" value="F:5'-nucleotidase activity"/>
    <property type="evidence" value="ECO:0007669"/>
    <property type="project" value="UniProtKB-EC"/>
</dbReference>
<evidence type="ECO:0000313" key="5">
    <source>
        <dbReference type="Proteomes" id="UP000011910"/>
    </source>
</evidence>
<dbReference type="OrthoDB" id="9775118at2"/>
<keyword evidence="2" id="KW-0547">Nucleotide-binding</keyword>